<dbReference type="Proteomes" id="UP000076842">
    <property type="component" value="Unassembled WGS sequence"/>
</dbReference>
<keyword evidence="5" id="KW-0560">Oxidoreductase</keyword>
<dbReference type="AlphaFoldDB" id="A0A165GQZ1"/>
<dbReference type="Gene3D" id="3.40.109.10">
    <property type="entry name" value="NADH Oxidase"/>
    <property type="match status" value="1"/>
</dbReference>
<dbReference type="CDD" id="cd02140">
    <property type="entry name" value="Frm2-like"/>
    <property type="match status" value="1"/>
</dbReference>
<dbReference type="STRING" id="1353952.A0A165GQZ1"/>
<sequence>MASGPSPSTAFLEVAKERRSYYSLKKGSPIPDAKIIEIVQEALKQAPSSFNSQTSRVVVLFGADHDWLWDMVLEVLKPIAPPEVYPNTVKKINNCFKSGHGTVLFFEDNSAVKGMQEMYPLYQERFPGWAHETSAIIQFITWCTLEKEGLGASLQHYNPLIDERVREKFNLPVTWFLTAQMPFGNIAAPADPKDFMPMEERFKAFGAKL</sequence>
<proteinExistence type="inferred from homology"/>
<dbReference type="PANTHER" id="PTHR43035">
    <property type="entry name" value="FATTY ACID REPRESSION MUTANT PROTEIN 2-RELATED"/>
    <property type="match status" value="1"/>
</dbReference>
<protein>
    <submittedName>
        <fullName evidence="8">Nitroreductase</fullName>
    </submittedName>
</protein>
<dbReference type="GO" id="GO:0005737">
    <property type="term" value="C:cytoplasm"/>
    <property type="evidence" value="ECO:0007669"/>
    <property type="project" value="UniProtKB-SubCell"/>
</dbReference>
<dbReference type="Pfam" id="PF00881">
    <property type="entry name" value="Nitroreductase"/>
    <property type="match status" value="1"/>
</dbReference>
<reference evidence="8 9" key="1">
    <citation type="journal article" date="2016" name="Mol. Biol. Evol.">
        <title>Comparative Genomics of Early-Diverging Mushroom-Forming Fungi Provides Insights into the Origins of Lignocellulose Decay Capabilities.</title>
        <authorList>
            <person name="Nagy L.G."/>
            <person name="Riley R."/>
            <person name="Tritt A."/>
            <person name="Adam C."/>
            <person name="Daum C."/>
            <person name="Floudas D."/>
            <person name="Sun H."/>
            <person name="Yadav J.S."/>
            <person name="Pangilinan J."/>
            <person name="Larsson K.H."/>
            <person name="Matsuura K."/>
            <person name="Barry K."/>
            <person name="Labutti K."/>
            <person name="Kuo R."/>
            <person name="Ohm R.A."/>
            <person name="Bhattacharya S.S."/>
            <person name="Shirouzu T."/>
            <person name="Yoshinaga Y."/>
            <person name="Martin F.M."/>
            <person name="Grigoriev I.V."/>
            <person name="Hibbett D.S."/>
        </authorList>
    </citation>
    <scope>NUCLEOTIDE SEQUENCE [LARGE SCALE GENOMIC DNA]</scope>
    <source>
        <strain evidence="8 9">HHB12733</strain>
    </source>
</reference>
<dbReference type="OrthoDB" id="2138173at2759"/>
<dbReference type="PANTHER" id="PTHR43035:SF1">
    <property type="entry name" value="FATTY ACID REPRESSION MUTANT PROTEIN 2-RELATED"/>
    <property type="match status" value="1"/>
</dbReference>
<organism evidence="8 9">
    <name type="scientific">Calocera cornea HHB12733</name>
    <dbReference type="NCBI Taxonomy" id="1353952"/>
    <lineage>
        <taxon>Eukaryota</taxon>
        <taxon>Fungi</taxon>
        <taxon>Dikarya</taxon>
        <taxon>Basidiomycota</taxon>
        <taxon>Agaricomycotina</taxon>
        <taxon>Dacrymycetes</taxon>
        <taxon>Dacrymycetales</taxon>
        <taxon>Dacrymycetaceae</taxon>
        <taxon>Calocera</taxon>
    </lineage>
</organism>
<dbReference type="GO" id="GO:0034599">
    <property type="term" value="P:cellular response to oxidative stress"/>
    <property type="evidence" value="ECO:0007669"/>
    <property type="project" value="InterPro"/>
</dbReference>
<evidence type="ECO:0000259" key="7">
    <source>
        <dbReference type="Pfam" id="PF00881"/>
    </source>
</evidence>
<evidence type="ECO:0000256" key="5">
    <source>
        <dbReference type="ARBA" id="ARBA00023002"/>
    </source>
</evidence>
<evidence type="ECO:0000256" key="4">
    <source>
        <dbReference type="ARBA" id="ARBA00022490"/>
    </source>
</evidence>
<dbReference type="GO" id="GO:0005634">
    <property type="term" value="C:nucleus"/>
    <property type="evidence" value="ECO:0007669"/>
    <property type="project" value="UniProtKB-SubCell"/>
</dbReference>
<evidence type="ECO:0000256" key="2">
    <source>
        <dbReference type="ARBA" id="ARBA00004496"/>
    </source>
</evidence>
<dbReference type="FunFam" id="3.40.109.10:FF:000001">
    <property type="entry name" value="Nitroreductase family"/>
    <property type="match status" value="1"/>
</dbReference>
<dbReference type="InParanoid" id="A0A165GQZ1"/>
<evidence type="ECO:0000313" key="9">
    <source>
        <dbReference type="Proteomes" id="UP000076842"/>
    </source>
</evidence>
<accession>A0A165GQZ1</accession>
<comment type="subcellular location">
    <subcellularLocation>
        <location evidence="2">Cytoplasm</location>
    </subcellularLocation>
    <subcellularLocation>
        <location evidence="1">Nucleus</location>
    </subcellularLocation>
</comment>
<dbReference type="InterPro" id="IPR033877">
    <property type="entry name" value="Frm2/Hbn1"/>
</dbReference>
<keyword evidence="4" id="KW-0963">Cytoplasm</keyword>
<dbReference type="EMBL" id="KV423952">
    <property type="protein sequence ID" value="KZT58363.1"/>
    <property type="molecule type" value="Genomic_DNA"/>
</dbReference>
<evidence type="ECO:0000256" key="1">
    <source>
        <dbReference type="ARBA" id="ARBA00004123"/>
    </source>
</evidence>
<dbReference type="InterPro" id="IPR029479">
    <property type="entry name" value="Nitroreductase"/>
</dbReference>
<evidence type="ECO:0000313" key="8">
    <source>
        <dbReference type="EMBL" id="KZT58363.1"/>
    </source>
</evidence>
<comment type="similarity">
    <text evidence="3">Belongs to the nitroreductase family.</text>
</comment>
<dbReference type="SUPFAM" id="SSF55469">
    <property type="entry name" value="FMN-dependent nitroreductase-like"/>
    <property type="match status" value="1"/>
</dbReference>
<evidence type="ECO:0000256" key="3">
    <source>
        <dbReference type="ARBA" id="ARBA00007118"/>
    </source>
</evidence>
<feature type="domain" description="Nitroreductase" evidence="7">
    <location>
        <begin position="16"/>
        <end position="184"/>
    </location>
</feature>
<keyword evidence="6" id="KW-0539">Nucleus</keyword>
<dbReference type="InterPro" id="IPR000415">
    <property type="entry name" value="Nitroreductase-like"/>
</dbReference>
<gene>
    <name evidence="8" type="ORF">CALCODRAFT_482459</name>
</gene>
<keyword evidence="9" id="KW-1185">Reference proteome</keyword>
<dbReference type="GO" id="GO:0016491">
    <property type="term" value="F:oxidoreductase activity"/>
    <property type="evidence" value="ECO:0007669"/>
    <property type="project" value="UniProtKB-KW"/>
</dbReference>
<name>A0A165GQZ1_9BASI</name>
<evidence type="ECO:0000256" key="6">
    <source>
        <dbReference type="ARBA" id="ARBA00023242"/>
    </source>
</evidence>